<dbReference type="KEGG" id="carl:PXC00_01095"/>
<evidence type="ECO:0000313" key="1">
    <source>
        <dbReference type="EMBL" id="WOC32493.1"/>
    </source>
</evidence>
<protein>
    <submittedName>
        <fullName evidence="1">Uncharacterized protein</fullName>
    </submittedName>
</protein>
<dbReference type="RefSeq" id="WP_275844646.1">
    <property type="nucleotide sequence ID" value="NZ_CP135996.1"/>
</dbReference>
<evidence type="ECO:0000313" key="2">
    <source>
        <dbReference type="Proteomes" id="UP001300604"/>
    </source>
</evidence>
<reference evidence="2" key="1">
    <citation type="submission" date="2024-06" db="EMBL/GenBank/DDBJ databases">
        <title>Caproicibacterium argilliputei sp. nov, a novel caproic acid producing anaerobic bacterium isolated from pit mud.</title>
        <authorList>
            <person name="Zeng C."/>
        </authorList>
    </citation>
    <scope>NUCLEOTIDE SEQUENCE [LARGE SCALE GENOMIC DNA]</scope>
    <source>
        <strain evidence="2">ZCY20-5</strain>
    </source>
</reference>
<sequence length="98" mass="10696">MKFTAFGQNNAQMLTSAAYLKQVLQTLHGRVSYHAQTAKGYAVSWTDGKTIGYETGIVGKGSIDGYILQYPASQKVKFDTVISHINSSLQAPKTDQSH</sequence>
<accession>A0AA97H3N7</accession>
<proteinExistence type="predicted"/>
<dbReference type="AlphaFoldDB" id="A0AA97H3N7"/>
<dbReference type="Proteomes" id="UP001300604">
    <property type="component" value="Chromosome"/>
</dbReference>
<reference evidence="2" key="3">
    <citation type="submission" date="2024-06" db="EMBL/GenBank/DDBJ databases">
        <authorList>
            <person name="Zeng C."/>
        </authorList>
    </citation>
    <scope>NUCLEOTIDE SEQUENCE [LARGE SCALE GENOMIC DNA]</scope>
    <source>
        <strain evidence="2">ZCY20-5</strain>
    </source>
</reference>
<dbReference type="EMBL" id="CP135996">
    <property type="protein sequence ID" value="WOC32493.1"/>
    <property type="molecule type" value="Genomic_DNA"/>
</dbReference>
<name>A0AA97H3N7_9FIRM</name>
<reference evidence="1 2" key="2">
    <citation type="submission" date="2024-06" db="EMBL/GenBank/DDBJ databases">
        <title>Caproicibacterium argilliputei sp. nov, a novel caproic acid producing anaerobic bacterium isolated from pit mud.</title>
        <authorList>
            <person name="Xia S."/>
        </authorList>
    </citation>
    <scope>NUCLEOTIDE SEQUENCE [LARGE SCALE GENOMIC DNA]</scope>
    <source>
        <strain evidence="1 2">ZCY20-5</strain>
    </source>
</reference>
<keyword evidence="2" id="KW-1185">Reference proteome</keyword>
<gene>
    <name evidence="1" type="ORF">PXC00_01095</name>
</gene>
<organism evidence="1 2">
    <name type="scientific">Caproicibacterium argilliputei</name>
    <dbReference type="NCBI Taxonomy" id="3030016"/>
    <lineage>
        <taxon>Bacteria</taxon>
        <taxon>Bacillati</taxon>
        <taxon>Bacillota</taxon>
        <taxon>Clostridia</taxon>
        <taxon>Eubacteriales</taxon>
        <taxon>Oscillospiraceae</taxon>
        <taxon>Caproicibacterium</taxon>
    </lineage>
</organism>